<organism evidence="6 7">
    <name type="scientific">Tropilaelaps mercedesae</name>
    <dbReference type="NCBI Taxonomy" id="418985"/>
    <lineage>
        <taxon>Eukaryota</taxon>
        <taxon>Metazoa</taxon>
        <taxon>Ecdysozoa</taxon>
        <taxon>Arthropoda</taxon>
        <taxon>Chelicerata</taxon>
        <taxon>Arachnida</taxon>
        <taxon>Acari</taxon>
        <taxon>Parasitiformes</taxon>
        <taxon>Mesostigmata</taxon>
        <taxon>Gamasina</taxon>
        <taxon>Dermanyssoidea</taxon>
        <taxon>Laelapidae</taxon>
        <taxon>Tropilaelaps</taxon>
    </lineage>
</organism>
<dbReference type="InterPro" id="IPR009022">
    <property type="entry name" value="EFG_III"/>
</dbReference>
<keyword evidence="4" id="KW-0342">GTP-binding</keyword>
<dbReference type="Gene3D" id="3.30.230.10">
    <property type="match status" value="1"/>
</dbReference>
<dbReference type="Pfam" id="PF00679">
    <property type="entry name" value="EFG_C"/>
    <property type="match status" value="1"/>
</dbReference>
<keyword evidence="2" id="KW-0648">Protein biosynthesis</keyword>
<dbReference type="GO" id="GO:0005759">
    <property type="term" value="C:mitochondrial matrix"/>
    <property type="evidence" value="ECO:0007669"/>
    <property type="project" value="UniProtKB-ARBA"/>
</dbReference>
<keyword evidence="7" id="KW-1185">Reference proteome</keyword>
<comment type="caution">
    <text evidence="6">The sequence shown here is derived from an EMBL/GenBank/DDBJ whole genome shotgun (WGS) entry which is preliminary data.</text>
</comment>
<dbReference type="PRINTS" id="PR00315">
    <property type="entry name" value="ELONGATNFCT"/>
</dbReference>
<dbReference type="InterPro" id="IPR005517">
    <property type="entry name" value="Transl_elong_EFG/EF2_IV"/>
</dbReference>
<dbReference type="InterPro" id="IPR000795">
    <property type="entry name" value="T_Tr_GTP-bd_dom"/>
</dbReference>
<dbReference type="InterPro" id="IPR020568">
    <property type="entry name" value="Ribosomal_Su5_D2-typ_SF"/>
</dbReference>
<dbReference type="SUPFAM" id="SSF50447">
    <property type="entry name" value="Translation proteins"/>
    <property type="match status" value="1"/>
</dbReference>
<dbReference type="OrthoDB" id="198619at2759"/>
<keyword evidence="3" id="KW-0496">Mitochondrion</keyword>
<dbReference type="InterPro" id="IPR035647">
    <property type="entry name" value="EFG_III/V"/>
</dbReference>
<dbReference type="InterPro" id="IPR041095">
    <property type="entry name" value="EFG_II"/>
</dbReference>
<dbReference type="FunFam" id="3.40.50.300:FF:000514">
    <property type="entry name" value="Ribosome-releasing factor 2, mitochondrial"/>
    <property type="match status" value="1"/>
</dbReference>
<evidence type="ECO:0000259" key="5">
    <source>
        <dbReference type="PROSITE" id="PS51722"/>
    </source>
</evidence>
<dbReference type="Proteomes" id="UP000192247">
    <property type="component" value="Unassembled WGS sequence"/>
</dbReference>
<dbReference type="InParanoid" id="A0A1V9XZ43"/>
<evidence type="ECO:0000256" key="4">
    <source>
        <dbReference type="ARBA" id="ARBA00023134"/>
    </source>
</evidence>
<dbReference type="CDD" id="cd16262">
    <property type="entry name" value="EFG_III"/>
    <property type="match status" value="1"/>
</dbReference>
<dbReference type="Pfam" id="PF22042">
    <property type="entry name" value="EF-G_D2"/>
    <property type="match status" value="1"/>
</dbReference>
<dbReference type="AlphaFoldDB" id="A0A1V9XZ43"/>
<dbReference type="Pfam" id="PF00009">
    <property type="entry name" value="GTP_EFTU"/>
    <property type="match status" value="1"/>
</dbReference>
<dbReference type="Gene3D" id="3.40.50.300">
    <property type="entry name" value="P-loop containing nucleotide triphosphate hydrolases"/>
    <property type="match status" value="1"/>
</dbReference>
<evidence type="ECO:0000256" key="2">
    <source>
        <dbReference type="ARBA" id="ARBA00022917"/>
    </source>
</evidence>
<dbReference type="InterPro" id="IPR053905">
    <property type="entry name" value="EF-G-like_DII"/>
</dbReference>
<dbReference type="PROSITE" id="PS51722">
    <property type="entry name" value="G_TR_2"/>
    <property type="match status" value="1"/>
</dbReference>
<evidence type="ECO:0000313" key="6">
    <source>
        <dbReference type="EMBL" id="OQR78730.1"/>
    </source>
</evidence>
<dbReference type="CDD" id="cd01886">
    <property type="entry name" value="EF-G"/>
    <property type="match status" value="1"/>
</dbReference>
<dbReference type="Gene3D" id="3.30.70.870">
    <property type="entry name" value="Elongation Factor G (Translational Gtpase), domain 3"/>
    <property type="match status" value="1"/>
</dbReference>
<dbReference type="InterPro" id="IPR027417">
    <property type="entry name" value="P-loop_NTPase"/>
</dbReference>
<keyword evidence="1" id="KW-0547">Nucleotide-binding</keyword>
<dbReference type="Pfam" id="PF14492">
    <property type="entry name" value="EFG_III"/>
    <property type="match status" value="1"/>
</dbReference>
<dbReference type="InterPro" id="IPR009000">
    <property type="entry name" value="Transl_B-barrel_sf"/>
</dbReference>
<dbReference type="SUPFAM" id="SSF52540">
    <property type="entry name" value="P-loop containing nucleoside triphosphate hydrolases"/>
    <property type="match status" value="1"/>
</dbReference>
<dbReference type="SUPFAM" id="SSF54980">
    <property type="entry name" value="EF-G C-terminal domain-like"/>
    <property type="match status" value="2"/>
</dbReference>
<dbReference type="FunFam" id="3.30.70.240:FF:000001">
    <property type="entry name" value="Elongation factor G"/>
    <property type="match status" value="1"/>
</dbReference>
<dbReference type="EMBL" id="MNPL01001880">
    <property type="protein sequence ID" value="OQR78730.1"/>
    <property type="molecule type" value="Genomic_DNA"/>
</dbReference>
<dbReference type="SMART" id="SM00838">
    <property type="entry name" value="EFG_C"/>
    <property type="match status" value="1"/>
</dbReference>
<dbReference type="Gene3D" id="3.30.70.240">
    <property type="match status" value="1"/>
</dbReference>
<evidence type="ECO:0000313" key="7">
    <source>
        <dbReference type="Proteomes" id="UP000192247"/>
    </source>
</evidence>
<dbReference type="NCBIfam" id="TIGR00231">
    <property type="entry name" value="small_GTP"/>
    <property type="match status" value="1"/>
</dbReference>
<dbReference type="SMART" id="SM00889">
    <property type="entry name" value="EFG_IV"/>
    <property type="match status" value="1"/>
</dbReference>
<dbReference type="InterPro" id="IPR000640">
    <property type="entry name" value="EFG_V-like"/>
</dbReference>
<dbReference type="GO" id="GO:0003924">
    <property type="term" value="F:GTPase activity"/>
    <property type="evidence" value="ECO:0007669"/>
    <property type="project" value="InterPro"/>
</dbReference>
<sequence>MAVVAAKVILRCQCRYSAFAQRFGVRWMSSQTVQGRCKTRNIGIIAHIDAGKTTTTERMLFYSGYTRTMGEVHDGDTVTDFMPQERERGITITSAAISFPWRKHVVNLIDTPGHVDFTVEVERSLRVLDGAVTILDASAGVEAQTMTVWRQADRYRLPRVIYLNKMDKPRADLAACLNDIKQKLHIQPLVCQIPVMNPKGGHFCGLFDLVRMQELVWDSGDSTMGVKFKVIPAEQSKVLELALEQRGQLVESLAAVDDVFAERFVLADAEPTNQEVADAIRKATISSAAVPLLCGSSYKNIGVQPLLDAVVDYLPDPSFALPEEVRKFYSEDDTVAIAFKIVHSKFKGPLTFVRLYSGRIDAGQKIYILNRKVSEKCGELLQVNADEFISLGQAAEGSIIAIAGLKHTRTGDTILSSASTGFAAMTKAAKAGKSALLFGIQSPEPVFQCRIEAPSLGQQNQLETALACLQREDPSLVVTQHESTGETLIAGMGELHIDIIRDRIKREYKVEPHLGRLQIAYRERLAQDICGLQHVLDKTLAGHKHYVEVGIDIRKVTCSNKQKQSLMEIHIADENRPSNFYRKALESGVKLTLCQGPLLGFPLMEAQVVLTHFVATSSTGIPMVTAAIATCIQNGLRASPQAVELLEPYMRLEISLPEEFVGKTLADLSRRRASILSIGQRQDSRIISARCPLCELRQYSTELRTLTSGRAMFSMELDNYVVMNPGETTKLLQTVSGLQ</sequence>
<dbReference type="GO" id="GO:0032790">
    <property type="term" value="P:ribosome disassembly"/>
    <property type="evidence" value="ECO:0007669"/>
    <property type="project" value="TreeGrafter"/>
</dbReference>
<dbReference type="GO" id="GO:0032543">
    <property type="term" value="P:mitochondrial translation"/>
    <property type="evidence" value="ECO:0007669"/>
    <property type="project" value="TreeGrafter"/>
</dbReference>
<dbReference type="InterPro" id="IPR031157">
    <property type="entry name" value="G_TR_CS"/>
</dbReference>
<dbReference type="GO" id="GO:0005525">
    <property type="term" value="F:GTP binding"/>
    <property type="evidence" value="ECO:0007669"/>
    <property type="project" value="UniProtKB-KW"/>
</dbReference>
<dbReference type="PROSITE" id="PS00301">
    <property type="entry name" value="G_TR_1"/>
    <property type="match status" value="1"/>
</dbReference>
<protein>
    <submittedName>
        <fullName evidence="6">Ribosome-releasing factor 2</fullName>
    </submittedName>
</protein>
<dbReference type="SUPFAM" id="SSF54211">
    <property type="entry name" value="Ribosomal protein S5 domain 2-like"/>
    <property type="match status" value="1"/>
</dbReference>
<dbReference type="Gene3D" id="2.40.30.10">
    <property type="entry name" value="Translation factors"/>
    <property type="match status" value="1"/>
</dbReference>
<reference evidence="6 7" key="1">
    <citation type="journal article" date="2017" name="Gigascience">
        <title>Draft genome of the honey bee ectoparasitic mite, Tropilaelaps mercedesae, is shaped by the parasitic life history.</title>
        <authorList>
            <person name="Dong X."/>
            <person name="Armstrong S.D."/>
            <person name="Xia D."/>
            <person name="Makepeace B.L."/>
            <person name="Darby A.C."/>
            <person name="Kadowaki T."/>
        </authorList>
    </citation>
    <scope>NUCLEOTIDE SEQUENCE [LARGE SCALE GENOMIC DNA]</scope>
    <source>
        <strain evidence="6">Wuxi-XJTLU</strain>
    </source>
</reference>
<evidence type="ECO:0000256" key="3">
    <source>
        <dbReference type="ARBA" id="ARBA00023128"/>
    </source>
</evidence>
<dbReference type="InterPro" id="IPR014721">
    <property type="entry name" value="Ribsml_uS5_D2-typ_fold_subgr"/>
</dbReference>
<dbReference type="STRING" id="418985.A0A1V9XZ43"/>
<evidence type="ECO:0000256" key="1">
    <source>
        <dbReference type="ARBA" id="ARBA00022741"/>
    </source>
</evidence>
<dbReference type="CDD" id="cd03713">
    <property type="entry name" value="EFG_mtEFG_C"/>
    <property type="match status" value="1"/>
</dbReference>
<dbReference type="FunCoup" id="A0A1V9XZ43">
    <property type="interactions" value="376"/>
</dbReference>
<accession>A0A1V9XZ43</accession>
<dbReference type="PANTHER" id="PTHR43261">
    <property type="entry name" value="TRANSLATION ELONGATION FACTOR G-RELATED"/>
    <property type="match status" value="1"/>
</dbReference>
<feature type="domain" description="Tr-type G" evidence="5">
    <location>
        <begin position="37"/>
        <end position="318"/>
    </location>
</feature>
<dbReference type="InterPro" id="IPR035649">
    <property type="entry name" value="EFG_V"/>
</dbReference>
<proteinExistence type="predicted"/>
<dbReference type="PANTHER" id="PTHR43261:SF1">
    <property type="entry name" value="RIBOSOME-RELEASING FACTOR 2, MITOCHONDRIAL"/>
    <property type="match status" value="1"/>
</dbReference>
<gene>
    <name evidence="6" type="ORF">BIW11_00254</name>
</gene>
<dbReference type="InterPro" id="IPR005225">
    <property type="entry name" value="Small_GTP-bd"/>
</dbReference>
<name>A0A1V9XZ43_9ACAR</name>